<proteinExistence type="predicted"/>
<dbReference type="STRING" id="1045775.SAMN05216378_5232"/>
<dbReference type="Proteomes" id="UP000198855">
    <property type="component" value="Unassembled WGS sequence"/>
</dbReference>
<keyword evidence="5" id="KW-1185">Reference proteome</keyword>
<reference evidence="5" key="1">
    <citation type="submission" date="2016-10" db="EMBL/GenBank/DDBJ databases">
        <authorList>
            <person name="Varghese N."/>
            <person name="Submissions S."/>
        </authorList>
    </citation>
    <scope>NUCLEOTIDE SEQUENCE [LARGE SCALE GENOMIC DNA]</scope>
    <source>
        <strain evidence="5">CGMCC 1.10784</strain>
    </source>
</reference>
<organism evidence="4 5">
    <name type="scientific">Paenibacillus catalpae</name>
    <dbReference type="NCBI Taxonomy" id="1045775"/>
    <lineage>
        <taxon>Bacteria</taxon>
        <taxon>Bacillati</taxon>
        <taxon>Bacillota</taxon>
        <taxon>Bacilli</taxon>
        <taxon>Bacillales</taxon>
        <taxon>Paenibacillaceae</taxon>
        <taxon>Paenibacillus</taxon>
    </lineage>
</organism>
<dbReference type="SUPFAM" id="SSF46689">
    <property type="entry name" value="Homeodomain-like"/>
    <property type="match status" value="1"/>
</dbReference>
<accession>A0A1I2GGA6</accession>
<dbReference type="InterPro" id="IPR001647">
    <property type="entry name" value="HTH_TetR"/>
</dbReference>
<dbReference type="EMBL" id="FOMT01000006">
    <property type="protein sequence ID" value="SFF16635.1"/>
    <property type="molecule type" value="Genomic_DNA"/>
</dbReference>
<dbReference type="PANTHER" id="PTHR43479:SF11">
    <property type="entry name" value="ACREF_ENVCD OPERON REPRESSOR-RELATED"/>
    <property type="match status" value="1"/>
</dbReference>
<gene>
    <name evidence="4" type="ORF">SAMN05216378_5232</name>
</gene>
<dbReference type="PANTHER" id="PTHR43479">
    <property type="entry name" value="ACREF/ENVCD OPERON REPRESSOR-RELATED"/>
    <property type="match status" value="1"/>
</dbReference>
<dbReference type="GO" id="GO:0003677">
    <property type="term" value="F:DNA binding"/>
    <property type="evidence" value="ECO:0007669"/>
    <property type="project" value="UniProtKB-UniRule"/>
</dbReference>
<evidence type="ECO:0000313" key="4">
    <source>
        <dbReference type="EMBL" id="SFF16635.1"/>
    </source>
</evidence>
<dbReference type="RefSeq" id="WP_091189371.1">
    <property type="nucleotide sequence ID" value="NZ_FOMT01000006.1"/>
</dbReference>
<sequence>MAATEHAKNIKKDTKEWIAFALLELLKTNRLSKLTVSEVVKKAGVSRMGFYRNYENLEQVLKEYYEPKFADIFNKIAFKKSHEQKIADLTSFFLDLSKDFHMAIEGDYIGLFYQIFKSHVAQLYDEIIPFPDWMGAKRNYWIDFMSAGVFEIWVMWIKNGQKESIEEISTLIRLFHK</sequence>
<dbReference type="InterPro" id="IPR050624">
    <property type="entry name" value="HTH-type_Tx_Regulator"/>
</dbReference>
<name>A0A1I2GGA6_9BACL</name>
<feature type="DNA-binding region" description="H-T-H motif" evidence="2">
    <location>
        <begin position="35"/>
        <end position="54"/>
    </location>
</feature>
<dbReference type="AlphaFoldDB" id="A0A1I2GGA6"/>
<keyword evidence="1 2" id="KW-0238">DNA-binding</keyword>
<dbReference type="OrthoDB" id="9810250at2"/>
<protein>
    <recommendedName>
        <fullName evidence="3">HTH tetR-type domain-containing protein</fullName>
    </recommendedName>
</protein>
<evidence type="ECO:0000256" key="2">
    <source>
        <dbReference type="PROSITE-ProRule" id="PRU00335"/>
    </source>
</evidence>
<evidence type="ECO:0000259" key="3">
    <source>
        <dbReference type="PROSITE" id="PS50977"/>
    </source>
</evidence>
<evidence type="ECO:0000313" key="5">
    <source>
        <dbReference type="Proteomes" id="UP000198855"/>
    </source>
</evidence>
<dbReference type="PROSITE" id="PS50977">
    <property type="entry name" value="HTH_TETR_2"/>
    <property type="match status" value="1"/>
</dbReference>
<dbReference type="Gene3D" id="1.10.357.10">
    <property type="entry name" value="Tetracycline Repressor, domain 2"/>
    <property type="match status" value="1"/>
</dbReference>
<evidence type="ECO:0000256" key="1">
    <source>
        <dbReference type="ARBA" id="ARBA00023125"/>
    </source>
</evidence>
<dbReference type="InterPro" id="IPR009057">
    <property type="entry name" value="Homeodomain-like_sf"/>
</dbReference>
<feature type="domain" description="HTH tetR-type" evidence="3">
    <location>
        <begin position="12"/>
        <end position="72"/>
    </location>
</feature>